<dbReference type="InterPro" id="IPR001296">
    <property type="entry name" value="Glyco_trans_1"/>
</dbReference>
<evidence type="ECO:0000313" key="3">
    <source>
        <dbReference type="Proteomes" id="UP000294862"/>
    </source>
</evidence>
<accession>A0A4R2IAT6</accession>
<evidence type="ECO:0000259" key="1">
    <source>
        <dbReference type="Pfam" id="PF00534"/>
    </source>
</evidence>
<keyword evidence="2" id="KW-0808">Transferase</keyword>
<protein>
    <submittedName>
        <fullName evidence="2">Glycosyltransferase involved in cell wall biosynthesis</fullName>
    </submittedName>
</protein>
<comment type="caution">
    <text evidence="2">The sequence shown here is derived from an EMBL/GenBank/DDBJ whole genome shotgun (WGS) entry which is preliminary data.</text>
</comment>
<dbReference type="RefSeq" id="WP_131996172.1">
    <property type="nucleotide sequence ID" value="NZ_SLWQ01000003.1"/>
</dbReference>
<dbReference type="PANTHER" id="PTHR12526">
    <property type="entry name" value="GLYCOSYLTRANSFERASE"/>
    <property type="match status" value="1"/>
</dbReference>
<reference evidence="2 3" key="1">
    <citation type="journal article" date="2015" name="Stand. Genomic Sci.">
        <title>Genomic Encyclopedia of Bacterial and Archaeal Type Strains, Phase III: the genomes of soil and plant-associated and newly described type strains.</title>
        <authorList>
            <person name="Whitman W.B."/>
            <person name="Woyke T."/>
            <person name="Klenk H.P."/>
            <person name="Zhou Y."/>
            <person name="Lilburn T.G."/>
            <person name="Beck B.J."/>
            <person name="De Vos P."/>
            <person name="Vandamme P."/>
            <person name="Eisen J.A."/>
            <person name="Garrity G."/>
            <person name="Hugenholtz P."/>
            <person name="Kyrpides N.C."/>
        </authorList>
    </citation>
    <scope>NUCLEOTIDE SEQUENCE [LARGE SCALE GENOMIC DNA]</scope>
    <source>
        <strain evidence="2 3">A3</strain>
    </source>
</reference>
<dbReference type="GO" id="GO:0016757">
    <property type="term" value="F:glycosyltransferase activity"/>
    <property type="evidence" value="ECO:0007669"/>
    <property type="project" value="InterPro"/>
</dbReference>
<sequence length="412" mass="45013">MATSTSSPRPLRILYVVSLFPCWSETFIVREMHALLERGAQLSILSLKPASEKIVQERAAVLLDRTLHPRGAPASVLAFLGLVLRRPLVTLGFVARLVAGLWRQPKVLFNSLGAICRAAGQLHRLRAFEADLVHAPWATYPATVAWFLSRLLGKPFSFTSRAHDIFVEDHMMAAKLAATSLAVTITRNNVRHMQRWIDPPGSVPIQVMHSALELDETRYSREGRLPHRLLSVGRLDPIKGFDVLLPALALLRDRGIAFDSVVIGEGEERARLEAQRDQLGLQDRVAFVGAKPQAEVRRAMAESTLMVMPCVVTPEGNADGIPNVLTEAMAAGLPVISTRVSGIPELVDDGVSGRIVEQRDAAALADAIAALLADPALRDAYAAAGRAKVEREFDVRIEAGRLFDCFVKVARG</sequence>
<dbReference type="Pfam" id="PF00534">
    <property type="entry name" value="Glycos_transf_1"/>
    <property type="match status" value="1"/>
</dbReference>
<name>A0A4R2IAT6_9GAMM</name>
<dbReference type="Gene3D" id="3.40.50.2000">
    <property type="entry name" value="Glycogen Phosphorylase B"/>
    <property type="match status" value="2"/>
</dbReference>
<dbReference type="EMBL" id="SLWQ01000003">
    <property type="protein sequence ID" value="TCO41297.1"/>
    <property type="molecule type" value="Genomic_DNA"/>
</dbReference>
<evidence type="ECO:0000313" key="2">
    <source>
        <dbReference type="EMBL" id="TCO41297.1"/>
    </source>
</evidence>
<feature type="domain" description="Glycosyl transferase family 1" evidence="1">
    <location>
        <begin position="228"/>
        <end position="387"/>
    </location>
</feature>
<dbReference type="SUPFAM" id="SSF53756">
    <property type="entry name" value="UDP-Glycosyltransferase/glycogen phosphorylase"/>
    <property type="match status" value="1"/>
</dbReference>
<dbReference type="Proteomes" id="UP000294862">
    <property type="component" value="Unassembled WGS sequence"/>
</dbReference>
<keyword evidence="3" id="KW-1185">Reference proteome</keyword>
<dbReference type="AlphaFoldDB" id="A0A4R2IAT6"/>
<dbReference type="PANTHER" id="PTHR12526:SF636">
    <property type="entry name" value="BLL3647 PROTEIN"/>
    <property type="match status" value="1"/>
</dbReference>
<gene>
    <name evidence="2" type="ORF">EV148_103217</name>
</gene>
<dbReference type="OrthoDB" id="4611853at2"/>
<proteinExistence type="predicted"/>
<dbReference type="GO" id="GO:1901135">
    <property type="term" value="P:carbohydrate derivative metabolic process"/>
    <property type="evidence" value="ECO:0007669"/>
    <property type="project" value="UniProtKB-ARBA"/>
</dbReference>
<organism evidence="2 3">
    <name type="scientific">Dokdonella fugitiva</name>
    <dbReference type="NCBI Taxonomy" id="328517"/>
    <lineage>
        <taxon>Bacteria</taxon>
        <taxon>Pseudomonadati</taxon>
        <taxon>Pseudomonadota</taxon>
        <taxon>Gammaproteobacteria</taxon>
        <taxon>Lysobacterales</taxon>
        <taxon>Rhodanobacteraceae</taxon>
        <taxon>Dokdonella</taxon>
    </lineage>
</organism>